<proteinExistence type="predicted"/>
<protein>
    <recommendedName>
        <fullName evidence="1">Alpha-(1,6)-fucosyltransferase N- and catalytic domain-containing protein</fullName>
    </recommendedName>
</protein>
<dbReference type="RefSeq" id="WP_111373055.1">
    <property type="nucleotide sequence ID" value="NZ_CP029480.1"/>
</dbReference>
<dbReference type="AlphaFoldDB" id="A0A2Z4GF53"/>
<evidence type="ECO:0000313" key="3">
    <source>
        <dbReference type="Proteomes" id="UP000249873"/>
    </source>
</evidence>
<dbReference type="OrthoDB" id="1432594at2"/>
<reference evidence="2 3" key="1">
    <citation type="submission" date="2018-05" db="EMBL/GenBank/DDBJ databases">
        <title>Complete genome sequence of Arcticibacterium luteifluviistationis SM1504T, a cytophagaceae bacterium isolated from Arctic surface seawater.</title>
        <authorList>
            <person name="Li Y."/>
            <person name="Qin Q.-L."/>
        </authorList>
    </citation>
    <scope>NUCLEOTIDE SEQUENCE [LARGE SCALE GENOMIC DNA]</scope>
    <source>
        <strain evidence="2 3">SM1504</strain>
    </source>
</reference>
<dbReference type="KEGG" id="als:DJ013_16510"/>
<keyword evidence="3" id="KW-1185">Reference proteome</keyword>
<dbReference type="Pfam" id="PF19745">
    <property type="entry name" value="FUT8_N_cat"/>
    <property type="match status" value="1"/>
</dbReference>
<gene>
    <name evidence="2" type="ORF">DJ013_16510</name>
</gene>
<dbReference type="Gene3D" id="3.40.50.11350">
    <property type="match status" value="1"/>
</dbReference>
<sequence>MKAKTIDIVPFGGLGNRMRVLNSIGALQAKADCEVELIWLIKAELNAPFSSLFKSASFPFTIANGLKYTLFLKFVKHIFIDKYTSIYRFILGLFYDLVLFDEDVLNISENQLLNLIKDKKKILISTCYAFFDFPSFDNFTPSDSVQQKLNSLELPKDLIGIHIRRTDHVEIIKDSSLDSYSKAIEEEISKNKTSTFYLATDDYEVKEYYKKKLKKQLITQDFELARDSETGIENALIDILALSKCTKLICNSKSSFVVTAQRIAKTKEIIEI</sequence>
<organism evidence="2 3">
    <name type="scientific">Arcticibacterium luteifluviistationis</name>
    <dbReference type="NCBI Taxonomy" id="1784714"/>
    <lineage>
        <taxon>Bacteria</taxon>
        <taxon>Pseudomonadati</taxon>
        <taxon>Bacteroidota</taxon>
        <taxon>Cytophagia</taxon>
        <taxon>Cytophagales</taxon>
        <taxon>Leadbetterellaceae</taxon>
        <taxon>Arcticibacterium</taxon>
    </lineage>
</organism>
<evidence type="ECO:0000259" key="1">
    <source>
        <dbReference type="Pfam" id="PF19745"/>
    </source>
</evidence>
<feature type="domain" description="Alpha-(1,6)-fucosyltransferase N- and catalytic" evidence="1">
    <location>
        <begin position="144"/>
        <end position="254"/>
    </location>
</feature>
<dbReference type="Proteomes" id="UP000249873">
    <property type="component" value="Chromosome"/>
</dbReference>
<dbReference type="EMBL" id="CP029480">
    <property type="protein sequence ID" value="AWV99687.1"/>
    <property type="molecule type" value="Genomic_DNA"/>
</dbReference>
<name>A0A2Z4GF53_9BACT</name>
<accession>A0A2Z4GF53</accession>
<dbReference type="InterPro" id="IPR045573">
    <property type="entry name" value="Fut8_N_cat"/>
</dbReference>
<evidence type="ECO:0000313" key="2">
    <source>
        <dbReference type="EMBL" id="AWV99687.1"/>
    </source>
</evidence>